<dbReference type="Pfam" id="PF22145">
    <property type="entry name" value="GtfA_EBD"/>
    <property type="match status" value="1"/>
</dbReference>
<dbReference type="InterPro" id="IPR054396">
    <property type="entry name" value="GtfA_EBD"/>
</dbReference>
<name>A0AAD1JXS8_LACLC</name>
<dbReference type="RefSeq" id="WP_051013166.1">
    <property type="nucleotide sequence ID" value="NZ_CP015894.2"/>
</dbReference>
<protein>
    <recommendedName>
        <fullName evidence="1">GtfA extended beta-sheet meander domain-containing protein</fullName>
    </recommendedName>
</protein>
<sequence>MTIYNFNKGIGWASSGVEYAQAYRSNIFKKNKQIAKFIFTDMFQENLQPMAQNIGFEDDEIIWLYQSFTDVRISPTTFSVKDLEKEITFTIKEKKTSTNSVTYISEENGIRLMAYLDKVATDKVYKTELLVNGKLIQRDYYTYVKTFSEYFKPVDNSARLFQRRFFNDNGSVAYEELLNTRIAS</sequence>
<dbReference type="Proteomes" id="UP000192016">
    <property type="component" value="Chromosome"/>
</dbReference>
<gene>
    <name evidence="2" type="ORF">LLC_09100</name>
    <name evidence="3" type="ORF">LLUC109_02685</name>
</gene>
<dbReference type="EMBL" id="CP015907">
    <property type="protein sequence ID" value="WOW93551.1"/>
    <property type="molecule type" value="Genomic_DNA"/>
</dbReference>
<evidence type="ECO:0000313" key="4">
    <source>
        <dbReference type="Proteomes" id="UP000192016"/>
    </source>
</evidence>
<evidence type="ECO:0000259" key="1">
    <source>
        <dbReference type="Pfam" id="PF22145"/>
    </source>
</evidence>
<proteinExistence type="predicted"/>
<feature type="domain" description="GtfA extended beta-sheet meander" evidence="1">
    <location>
        <begin position="95"/>
        <end position="179"/>
    </location>
</feature>
<reference evidence="3" key="3">
    <citation type="submission" date="2023-06" db="EMBL/GenBank/DDBJ databases">
        <authorList>
            <person name="McDonnell B."/>
        </authorList>
    </citation>
    <scope>NUCLEOTIDE SEQUENCE</scope>
    <source>
        <strain evidence="3">UC109</strain>
    </source>
</reference>
<dbReference type="Proteomes" id="UP000595253">
    <property type="component" value="Chromosome"/>
</dbReference>
<reference evidence="2 5" key="2">
    <citation type="submission" date="2020-12" db="EMBL/GenBank/DDBJ databases">
        <title>Complete genome sequence of lactococcus lactis subsp. cremoris strain EPSC and strain G3-2.</title>
        <authorList>
            <person name="Kita K."/>
            <person name="Ishikawa S."/>
        </authorList>
    </citation>
    <scope>NUCLEOTIDE SEQUENCE [LARGE SCALE GENOMIC DNA]</scope>
    <source>
        <strain evidence="2 5">EPSC</strain>
    </source>
</reference>
<dbReference type="AlphaFoldDB" id="A0AAD1JXS8"/>
<evidence type="ECO:0000313" key="5">
    <source>
        <dbReference type="Proteomes" id="UP000595253"/>
    </source>
</evidence>
<accession>A0AAD1JXS8</accession>
<dbReference type="EMBL" id="AP024222">
    <property type="protein sequence ID" value="BCO05670.1"/>
    <property type="molecule type" value="Genomic_DNA"/>
</dbReference>
<organism evidence="2 5">
    <name type="scientific">Lactococcus lactis subsp. cremoris</name>
    <name type="common">Streptococcus cremoris</name>
    <dbReference type="NCBI Taxonomy" id="1359"/>
    <lineage>
        <taxon>Bacteria</taxon>
        <taxon>Bacillati</taxon>
        <taxon>Bacillota</taxon>
        <taxon>Bacilli</taxon>
        <taxon>Lactobacillales</taxon>
        <taxon>Streptococcaceae</taxon>
        <taxon>Lactococcus</taxon>
    </lineage>
</organism>
<reference evidence="3 4" key="1">
    <citation type="journal article" date="2017" name="BMC Genomics">
        <title>Comparative and functional genomics of the Lactococcus lactis taxon; insights into evolution and niche adaptation.</title>
        <authorList>
            <person name="Kelleher P."/>
            <person name="Bottacini F."/>
            <person name="Mahony J."/>
            <person name="Kilcawley K.N."/>
            <person name="van Sinderen D."/>
        </authorList>
    </citation>
    <scope>NUCLEOTIDE SEQUENCE [LARGE SCALE GENOMIC DNA]</scope>
    <source>
        <strain evidence="3 4">UC109</strain>
    </source>
</reference>
<evidence type="ECO:0000313" key="3">
    <source>
        <dbReference type="EMBL" id="WOW93551.1"/>
    </source>
</evidence>
<evidence type="ECO:0000313" key="2">
    <source>
        <dbReference type="EMBL" id="BCO05670.1"/>
    </source>
</evidence>